<comment type="subunit">
    <text evidence="2">Monomer.</text>
</comment>
<dbReference type="AlphaFoldDB" id="A0A672TV96"/>
<dbReference type="Gene3D" id="2.40.128.20">
    <property type="match status" value="1"/>
</dbReference>
<keyword evidence="6" id="KW-1185">Reference proteome</keyword>
<sequence length="308" mass="33249">MADAFVGTWKLVETTNFDEYMKALGVGFATRQMAGLTKPTTIIELDGDKVTVKTQSTFKNTEISFKLGEEFDETTADDRHVKVSPDPQVGPPKGSVGCMGCGCHPVALRLQPCCRWKDKPSLLTGVGVQAWSPSPHFQLGCPGSSTGRAGRLCKSWACSRGGEGMWWGGSKRSPCSRAGIGAQSSVLSPLFALWAELQQGWSSWVMLNPIRLFLPIRARTNHLKKGPSSFLGLSPLHRHCPLQHWPSPCCFLAPQQLIPCTITYTVHGAVAALCPTAQDASRGEALGLIGHKTPSPALKQQVQELGVE</sequence>
<keyword evidence="3" id="KW-0813">Transport</keyword>
<dbReference type="GeneTree" id="ENSGT00940000155104"/>
<gene>
    <name evidence="5" type="primary">FABP3</name>
</gene>
<protein>
    <submittedName>
        <fullName evidence="5">Fatty acid binding protein 3</fullName>
    </submittedName>
</protein>
<evidence type="ECO:0000259" key="4">
    <source>
        <dbReference type="PROSITE" id="PS00214"/>
    </source>
</evidence>
<evidence type="ECO:0000313" key="6">
    <source>
        <dbReference type="Proteomes" id="UP000472266"/>
    </source>
</evidence>
<dbReference type="InterPro" id="IPR000566">
    <property type="entry name" value="Lipocln_cytosolic_FA-bd_dom"/>
</dbReference>
<dbReference type="InParanoid" id="A0A672TV96"/>
<dbReference type="PANTHER" id="PTHR11955">
    <property type="entry name" value="FATTY ACID BINDING PROTEIN"/>
    <property type="match status" value="1"/>
</dbReference>
<dbReference type="InterPro" id="IPR031259">
    <property type="entry name" value="ILBP"/>
</dbReference>
<dbReference type="SUPFAM" id="SSF50814">
    <property type="entry name" value="Lipocalins"/>
    <property type="match status" value="1"/>
</dbReference>
<name>A0A672TV96_STRHB</name>
<dbReference type="FunFam" id="2.40.128.20:FF:000001">
    <property type="entry name" value="Fatty acid-binding protein, adipocyte"/>
    <property type="match status" value="1"/>
</dbReference>
<reference evidence="5" key="2">
    <citation type="submission" date="2025-08" db="UniProtKB">
        <authorList>
            <consortium name="Ensembl"/>
        </authorList>
    </citation>
    <scope>IDENTIFICATION</scope>
</reference>
<dbReference type="InterPro" id="IPR000463">
    <property type="entry name" value="Fatty_acid-bd"/>
</dbReference>
<organism evidence="5 6">
    <name type="scientific">Strigops habroptila</name>
    <name type="common">Kakapo</name>
    <dbReference type="NCBI Taxonomy" id="2489341"/>
    <lineage>
        <taxon>Eukaryota</taxon>
        <taxon>Metazoa</taxon>
        <taxon>Chordata</taxon>
        <taxon>Craniata</taxon>
        <taxon>Vertebrata</taxon>
        <taxon>Euteleostomi</taxon>
        <taxon>Archelosauria</taxon>
        <taxon>Archosauria</taxon>
        <taxon>Dinosauria</taxon>
        <taxon>Saurischia</taxon>
        <taxon>Theropoda</taxon>
        <taxon>Coelurosauria</taxon>
        <taxon>Aves</taxon>
        <taxon>Neognathae</taxon>
        <taxon>Neoaves</taxon>
        <taxon>Telluraves</taxon>
        <taxon>Australaves</taxon>
        <taxon>Psittaciformes</taxon>
        <taxon>Psittacidae</taxon>
        <taxon>Strigops</taxon>
    </lineage>
</organism>
<dbReference type="Ensembl" id="ENSSHBT00005007573.1">
    <property type="protein sequence ID" value="ENSSHBP00005006278.1"/>
    <property type="gene ID" value="ENSSHBG00005005482.1"/>
</dbReference>
<evidence type="ECO:0000256" key="1">
    <source>
        <dbReference type="ARBA" id="ARBA00008390"/>
    </source>
</evidence>
<evidence type="ECO:0000256" key="3">
    <source>
        <dbReference type="RuleBase" id="RU003696"/>
    </source>
</evidence>
<dbReference type="Pfam" id="PF00061">
    <property type="entry name" value="Lipocalin"/>
    <property type="match status" value="1"/>
</dbReference>
<comment type="similarity">
    <text evidence="1 3">Belongs to the calycin superfamily. Fatty-acid binding protein (FABP) family.</text>
</comment>
<dbReference type="PRINTS" id="PR00178">
    <property type="entry name" value="FATTYACIDBP"/>
</dbReference>
<feature type="domain" description="Cytosolic fatty-acid binding proteins" evidence="4">
    <location>
        <begin position="7"/>
        <end position="24"/>
    </location>
</feature>
<reference evidence="5 6" key="1">
    <citation type="submission" date="2019-11" db="EMBL/GenBank/DDBJ databases">
        <title>Strigops habroptila (kakapo) genome, bStrHab1, primary haplotype, v2.</title>
        <authorList>
            <person name="Jarvis E.D."/>
            <person name="Howard J."/>
            <person name="Rhie A."/>
            <person name="Phillippy A."/>
            <person name="Korlach J."/>
            <person name="Digby A."/>
            <person name="Iorns D."/>
            <person name="Eason D."/>
            <person name="Robertson B."/>
            <person name="Raemaekers T."/>
            <person name="Howe K."/>
            <person name="Lewin H."/>
            <person name="Damas J."/>
            <person name="Hastie A."/>
            <person name="Tracey A."/>
            <person name="Chow W."/>
            <person name="Fedrigo O."/>
        </authorList>
    </citation>
    <scope>NUCLEOTIDE SEQUENCE [LARGE SCALE GENOMIC DNA]</scope>
</reference>
<accession>A0A672TV96</accession>
<dbReference type="InterPro" id="IPR012674">
    <property type="entry name" value="Calycin"/>
</dbReference>
<evidence type="ECO:0000256" key="2">
    <source>
        <dbReference type="ARBA" id="ARBA00011245"/>
    </source>
</evidence>
<dbReference type="GO" id="GO:0008289">
    <property type="term" value="F:lipid binding"/>
    <property type="evidence" value="ECO:0007669"/>
    <property type="project" value="InterPro"/>
</dbReference>
<dbReference type="PROSITE" id="PS00214">
    <property type="entry name" value="FABP"/>
    <property type="match status" value="1"/>
</dbReference>
<evidence type="ECO:0000313" key="5">
    <source>
        <dbReference type="Ensembl" id="ENSSHBP00005006278.1"/>
    </source>
</evidence>
<reference evidence="5" key="3">
    <citation type="submission" date="2025-09" db="UniProtKB">
        <authorList>
            <consortium name="Ensembl"/>
        </authorList>
    </citation>
    <scope>IDENTIFICATION</scope>
</reference>
<dbReference type="Proteomes" id="UP000472266">
    <property type="component" value="Chromosome 15"/>
</dbReference>
<proteinExistence type="inferred from homology"/>